<dbReference type="KEGG" id="ohi:H8790_04370"/>
<accession>A0A7G9B6S8</accession>
<proteinExistence type="inferred from homology"/>
<dbReference type="GO" id="GO:0016787">
    <property type="term" value="F:hydrolase activity"/>
    <property type="evidence" value="ECO:0007669"/>
    <property type="project" value="UniProtKB-KW"/>
</dbReference>
<comment type="similarity">
    <text evidence="1">Belongs to the isochorismatase family.</text>
</comment>
<feature type="domain" description="Isochorismatase-like" evidence="3">
    <location>
        <begin position="28"/>
        <end position="218"/>
    </location>
</feature>
<gene>
    <name evidence="4" type="ORF">H8790_04370</name>
</gene>
<protein>
    <submittedName>
        <fullName evidence="4">Cysteine hydrolase</fullName>
    </submittedName>
</protein>
<reference evidence="4 5" key="1">
    <citation type="submission" date="2020-08" db="EMBL/GenBank/DDBJ databases">
        <authorList>
            <person name="Liu C."/>
            <person name="Sun Q."/>
        </authorList>
    </citation>
    <scope>NUCLEOTIDE SEQUENCE [LARGE SCALE GENOMIC DNA]</scope>
    <source>
        <strain evidence="4 5">NSJ-62</strain>
    </source>
</reference>
<evidence type="ECO:0000256" key="2">
    <source>
        <dbReference type="ARBA" id="ARBA00022801"/>
    </source>
</evidence>
<organism evidence="4 5">
    <name type="scientific">Oscillibacter hominis</name>
    <dbReference type="NCBI Taxonomy" id="2763056"/>
    <lineage>
        <taxon>Bacteria</taxon>
        <taxon>Bacillati</taxon>
        <taxon>Bacillota</taxon>
        <taxon>Clostridia</taxon>
        <taxon>Eubacteriales</taxon>
        <taxon>Oscillospiraceae</taxon>
        <taxon>Oscillibacter</taxon>
    </lineage>
</organism>
<dbReference type="InterPro" id="IPR036380">
    <property type="entry name" value="Isochorismatase-like_sf"/>
</dbReference>
<evidence type="ECO:0000313" key="4">
    <source>
        <dbReference type="EMBL" id="QNL45259.1"/>
    </source>
</evidence>
<dbReference type="EMBL" id="CP060490">
    <property type="protein sequence ID" value="QNL45259.1"/>
    <property type="molecule type" value="Genomic_DNA"/>
</dbReference>
<keyword evidence="5" id="KW-1185">Reference proteome</keyword>
<dbReference type="SUPFAM" id="SSF52499">
    <property type="entry name" value="Isochorismatase-like hydrolases"/>
    <property type="match status" value="1"/>
</dbReference>
<dbReference type="Pfam" id="PF00857">
    <property type="entry name" value="Isochorismatase"/>
    <property type="match status" value="1"/>
</dbReference>
<dbReference type="Proteomes" id="UP000515960">
    <property type="component" value="Chromosome"/>
</dbReference>
<evidence type="ECO:0000256" key="1">
    <source>
        <dbReference type="ARBA" id="ARBA00006336"/>
    </source>
</evidence>
<dbReference type="RefSeq" id="WP_187333712.1">
    <property type="nucleotide sequence ID" value="NZ_CP060490.1"/>
</dbReference>
<keyword evidence="2 4" id="KW-0378">Hydrolase</keyword>
<dbReference type="PANTHER" id="PTHR43540">
    <property type="entry name" value="PEROXYUREIDOACRYLATE/UREIDOACRYLATE AMIDOHYDROLASE-RELATED"/>
    <property type="match status" value="1"/>
</dbReference>
<dbReference type="AlphaFoldDB" id="A0A7G9B6S8"/>
<name>A0A7G9B6S8_9FIRM</name>
<dbReference type="CDD" id="cd00431">
    <property type="entry name" value="cysteine_hydrolases"/>
    <property type="match status" value="1"/>
</dbReference>
<sequence>MRVNDRHLSFYYEMDDDIEAVHIDRPRTALLIIDMQYSQISRPQGRSEAEQVRWEPFYRKIEEVVLPNNQTILKAFRRLGMNVCFAKVVTRKRDGSDRSLNQKGTGFNASYTVDGDPRGEIVAELAPIADEIVVRKGTESALTGTNLRLLLHNMGIDTVVVTGVLTDQCVSSTVRSLADESFQVWLVEDACMAATEAIHNHELEILNNLYCHVINTEELLEALSNS</sequence>
<evidence type="ECO:0000259" key="3">
    <source>
        <dbReference type="Pfam" id="PF00857"/>
    </source>
</evidence>
<dbReference type="PANTHER" id="PTHR43540:SF1">
    <property type="entry name" value="ISOCHORISMATASE HYDROLASE"/>
    <property type="match status" value="1"/>
</dbReference>
<evidence type="ECO:0000313" key="5">
    <source>
        <dbReference type="Proteomes" id="UP000515960"/>
    </source>
</evidence>
<dbReference type="InterPro" id="IPR000868">
    <property type="entry name" value="Isochorismatase-like_dom"/>
</dbReference>
<dbReference type="InterPro" id="IPR050272">
    <property type="entry name" value="Isochorismatase-like_hydrls"/>
</dbReference>
<dbReference type="Gene3D" id="3.40.50.850">
    <property type="entry name" value="Isochorismatase-like"/>
    <property type="match status" value="1"/>
</dbReference>